<organism evidence="1 2">
    <name type="scientific">Paenibacillus baimaensis</name>
    <dbReference type="NCBI Taxonomy" id="2982185"/>
    <lineage>
        <taxon>Bacteria</taxon>
        <taxon>Bacillati</taxon>
        <taxon>Bacillota</taxon>
        <taxon>Bacilli</taxon>
        <taxon>Bacillales</taxon>
        <taxon>Paenibacillaceae</taxon>
        <taxon>Paenibacillus</taxon>
    </lineage>
</organism>
<protein>
    <submittedName>
        <fullName evidence="1">YbjN domain-containing protein</fullName>
    </submittedName>
</protein>
<dbReference type="CDD" id="cd17033">
    <property type="entry name" value="DR1245-like"/>
    <property type="match status" value="1"/>
</dbReference>
<dbReference type="Proteomes" id="UP001652445">
    <property type="component" value="Unassembled WGS sequence"/>
</dbReference>
<accession>A0ABT2UH90</accession>
<proteinExistence type="predicted"/>
<keyword evidence="2" id="KW-1185">Reference proteome</keyword>
<dbReference type="RefSeq" id="WP_262685240.1">
    <property type="nucleotide sequence ID" value="NZ_JAOQIO010000077.1"/>
</dbReference>
<name>A0ABT2UH90_9BACL</name>
<dbReference type="EMBL" id="JAOQIO010000077">
    <property type="protein sequence ID" value="MCU6794013.1"/>
    <property type="molecule type" value="Genomic_DNA"/>
</dbReference>
<sequence>MADHGANTEVESRLELDHPLTFTTLTGDPIHARLKRLALATGDNLATCTIGFEVEWSTYALILAGDWFGMFSATREGTTAGLLDEGQPVELQASLRQSLLKAVLHNQADVEDILKTLLQEQADGVLPLRMSECWLIEEVKQLVELPDELTGGVLKQGYRTLWADQGVIKSEEADQSVATLNEIVESYLTRLEWSYERIDDAILRLTFRGDHGQWVVLVRTDEEKQLCIVYSIYPQLVTEPYQTAMAVFLNQENYDLAVGNFEMDMSDGELRYRTGIDVEHGRLTSELFGQLLTTNIAIMDEYFERIAEEMN</sequence>
<comment type="caution">
    <text evidence="1">The sequence shown here is derived from an EMBL/GenBank/DDBJ whole genome shotgun (WGS) entry which is preliminary data.</text>
</comment>
<reference evidence="1 2" key="1">
    <citation type="submission" date="2022-09" db="EMBL/GenBank/DDBJ databases">
        <authorList>
            <person name="Han X.L."/>
            <person name="Wang Q."/>
            <person name="Lu T."/>
        </authorList>
    </citation>
    <scope>NUCLEOTIDE SEQUENCE [LARGE SCALE GENOMIC DNA]</scope>
    <source>
        <strain evidence="1 2">WQ 127069</strain>
    </source>
</reference>
<dbReference type="InterPro" id="IPR019660">
    <property type="entry name" value="Put_sensory_transdc_reg_YbjN"/>
</dbReference>
<dbReference type="Pfam" id="PF10722">
    <property type="entry name" value="YbjN"/>
    <property type="match status" value="1"/>
</dbReference>
<gene>
    <name evidence="1" type="ORF">OB236_18080</name>
</gene>
<evidence type="ECO:0000313" key="1">
    <source>
        <dbReference type="EMBL" id="MCU6794013.1"/>
    </source>
</evidence>
<evidence type="ECO:0000313" key="2">
    <source>
        <dbReference type="Proteomes" id="UP001652445"/>
    </source>
</evidence>